<dbReference type="STRING" id="697303.Thewi_1812"/>
<dbReference type="AlphaFoldDB" id="G2MWU1"/>
<evidence type="ECO:0000313" key="3">
    <source>
        <dbReference type="Proteomes" id="UP000008276"/>
    </source>
</evidence>
<feature type="transmembrane region" description="Helical" evidence="1">
    <location>
        <begin position="22"/>
        <end position="44"/>
    </location>
</feature>
<dbReference type="EMBL" id="CP002991">
    <property type="protein sequence ID" value="AEM79203.1"/>
    <property type="molecule type" value="Genomic_DNA"/>
</dbReference>
<keyword evidence="1" id="KW-0472">Membrane</keyword>
<gene>
    <name evidence="2" type="ORF">Thewi_1812</name>
</gene>
<accession>G2MWU1</accession>
<dbReference type="RefSeq" id="WP_014063171.1">
    <property type="nucleotide sequence ID" value="NC_015958.1"/>
</dbReference>
<name>G2MWU1_9THEO</name>
<organism evidence="2 3">
    <name type="scientific">Thermoanaerobacter wiegelii Rt8.B1</name>
    <dbReference type="NCBI Taxonomy" id="697303"/>
    <lineage>
        <taxon>Bacteria</taxon>
        <taxon>Bacillati</taxon>
        <taxon>Bacillota</taxon>
        <taxon>Clostridia</taxon>
        <taxon>Thermoanaerobacterales</taxon>
        <taxon>Thermoanaerobacteraceae</taxon>
        <taxon>Thermoanaerobacter</taxon>
    </lineage>
</organism>
<dbReference type="eggNOG" id="COG0671">
    <property type="taxonomic scope" value="Bacteria"/>
</dbReference>
<dbReference type="Proteomes" id="UP000008276">
    <property type="component" value="Chromosome"/>
</dbReference>
<keyword evidence="3" id="KW-1185">Reference proteome</keyword>
<protein>
    <submittedName>
        <fullName evidence="2">Phosphoesterase PA-phosphatase related protein</fullName>
    </submittedName>
</protein>
<proteinExistence type="predicted"/>
<sequence>MNLTLFHMINGLVGHNIFLDKIMTFIVVYSPILYGMLMLVQWFIGGDKGKKTSMNALEGRLLAVARETFFNM</sequence>
<dbReference type="KEGG" id="twi:Thewi_1812"/>
<evidence type="ECO:0000256" key="1">
    <source>
        <dbReference type="SAM" id="Phobius"/>
    </source>
</evidence>
<dbReference type="HOGENOM" id="CLU_2721015_0_0_9"/>
<evidence type="ECO:0000313" key="2">
    <source>
        <dbReference type="EMBL" id="AEM79203.1"/>
    </source>
</evidence>
<keyword evidence="1" id="KW-0812">Transmembrane</keyword>
<keyword evidence="1" id="KW-1133">Transmembrane helix</keyword>
<reference evidence="2 3" key="1">
    <citation type="submission" date="2011-08" db="EMBL/GenBank/DDBJ databases">
        <title>Complete sequence of Thermoanaerobacter wiegelii Rt8.B1.</title>
        <authorList>
            <consortium name="US DOE Joint Genome Institute"/>
            <person name="Lucas S."/>
            <person name="Han J."/>
            <person name="Lapidus A."/>
            <person name="Cheng J.-F."/>
            <person name="Goodwin L."/>
            <person name="Pitluck S."/>
            <person name="Peters L."/>
            <person name="Mikhailova N."/>
            <person name="Zeytun A."/>
            <person name="Daligault H."/>
            <person name="Detter J.C."/>
            <person name="Han C."/>
            <person name="Tapia R."/>
            <person name="Land M."/>
            <person name="Hauser L."/>
            <person name="Kyrpides N."/>
            <person name="Ivanova N."/>
            <person name="Pagani I."/>
            <person name="Hemme C."/>
            <person name="Woyke T."/>
        </authorList>
    </citation>
    <scope>NUCLEOTIDE SEQUENCE [LARGE SCALE GENOMIC DNA]</scope>
    <source>
        <strain evidence="2 3">Rt8.B1</strain>
    </source>
</reference>